<keyword evidence="1" id="KW-0812">Transmembrane</keyword>
<feature type="transmembrane region" description="Helical" evidence="1">
    <location>
        <begin position="522"/>
        <end position="543"/>
    </location>
</feature>
<keyword evidence="5" id="KW-1185">Reference proteome</keyword>
<evidence type="ECO:0000313" key="4">
    <source>
        <dbReference type="EMBL" id="MDM8275089.1"/>
    </source>
</evidence>
<dbReference type="Pfam" id="PF09972">
    <property type="entry name" value="DUF2207"/>
    <property type="match status" value="1"/>
</dbReference>
<organism evidence="4 5">
    <name type="scientific">Enorma phocaeensis</name>
    <dbReference type="NCBI Taxonomy" id="1871019"/>
    <lineage>
        <taxon>Bacteria</taxon>
        <taxon>Bacillati</taxon>
        <taxon>Actinomycetota</taxon>
        <taxon>Coriobacteriia</taxon>
        <taxon>Coriobacteriales</taxon>
        <taxon>Coriobacteriaceae</taxon>
        <taxon>Enorma</taxon>
    </lineage>
</organism>
<evidence type="ECO:0000256" key="1">
    <source>
        <dbReference type="SAM" id="Phobius"/>
    </source>
</evidence>
<accession>A0ABT7V9M0</accession>
<dbReference type="Proteomes" id="UP001529421">
    <property type="component" value="Unassembled WGS sequence"/>
</dbReference>
<evidence type="ECO:0000313" key="5">
    <source>
        <dbReference type="Proteomes" id="UP001529421"/>
    </source>
</evidence>
<reference evidence="4 5" key="2">
    <citation type="submission" date="2023-06" db="EMBL/GenBank/DDBJ databases">
        <authorList>
            <person name="Zeman M."/>
            <person name="Kubasova T."/>
            <person name="Jahodarova E."/>
            <person name="Nykrynova M."/>
            <person name="Rychlik I."/>
        </authorList>
    </citation>
    <scope>NUCLEOTIDE SEQUENCE [LARGE SCALE GENOMIC DNA]</scope>
    <source>
        <strain evidence="4 5">154_Feed</strain>
    </source>
</reference>
<dbReference type="InterPro" id="IPR048389">
    <property type="entry name" value="YciQ-like_C"/>
</dbReference>
<sequence>MNTRCCSSEARMPIVRRDGASGASRTYRPRVPRHVAARLIACVAVALVALFAAPACAHAESFDTTRVDISAAVLPDGDLQVTELRTLEFDDDVNGVFWTLPISQNHQGTTVSYNIGRVEAIGEDGSRQSFSQVEFAENGDAGVFTAIADSTELEVKLFSPQESGDIVTFSLSYTLTGAVMAWSDTAELYWQFVGPGWEVDSNDVTLKVSFPDASLPGAGGQDGGSAADGAASEGLSAEDVRAWAHGPLDGSVSIDLTEPSASFTAPRVSSGEFAEARIAFPADWVPGLSADASERLPTILDEEQQWAEEANARRKQARTVAAVGSAVLLGAGFLVLVAAIAFKFTRGRSPRPQFQDTYFRDVPSSDHPAVIAAFMEGGSVPDSAFVATLMHLTDERVIELSLETTEKRGLLGSKEKNDYRMTLADPARATSAIDRAAIDLYFGYGASQGASVLFGSVGDEAKGSPKDYSKRLEDFKAEVSAHLEMRGLIQSRGGEFQAATLGLGALVVVGGVFFLIATDGAALPATLAAMLLALAAIFVSFTFRRYSREGVELKARCEALKRWLEDFTRLSEAVPDDLVLWNKLLVMAVALGVSDEVLRKLADAVPRDLREDEFGGYYYPVYWWCYPHVGLGSPAHEMQGVHQATISELAVSLDSSSGGFGGGFSGGGGGGVGGGGGGSF</sequence>
<proteinExistence type="predicted"/>
<keyword evidence="1" id="KW-1133">Transmembrane helix</keyword>
<evidence type="ECO:0000259" key="3">
    <source>
        <dbReference type="Pfam" id="PF20990"/>
    </source>
</evidence>
<feature type="domain" description="DUF2207" evidence="2">
    <location>
        <begin position="65"/>
        <end position="280"/>
    </location>
</feature>
<feature type="transmembrane region" description="Helical" evidence="1">
    <location>
        <begin position="320"/>
        <end position="342"/>
    </location>
</feature>
<reference evidence="5" key="1">
    <citation type="submission" date="2023-06" db="EMBL/GenBank/DDBJ databases">
        <title>Identification and characterization of horizontal gene transfer across gut microbiota members of farm animals based on homology search.</title>
        <authorList>
            <person name="Zeman M."/>
            <person name="Kubasova T."/>
            <person name="Jahodarova E."/>
            <person name="Nykrynova M."/>
            <person name="Rychlik I."/>
        </authorList>
    </citation>
    <scope>NUCLEOTIDE SEQUENCE [LARGE SCALE GENOMIC DNA]</scope>
    <source>
        <strain evidence="5">154_Feed</strain>
    </source>
</reference>
<feature type="transmembrane region" description="Helical" evidence="1">
    <location>
        <begin position="496"/>
        <end position="516"/>
    </location>
</feature>
<keyword evidence="1" id="KW-0472">Membrane</keyword>
<gene>
    <name evidence="4" type="ORF">QUW28_06205</name>
</gene>
<name>A0ABT7V9M0_9ACTN</name>
<dbReference type="InterPro" id="IPR018702">
    <property type="entry name" value="DUF2207"/>
</dbReference>
<comment type="caution">
    <text evidence="4">The sequence shown here is derived from an EMBL/GenBank/DDBJ whole genome shotgun (WGS) entry which is preliminary data.</text>
</comment>
<feature type="domain" description="Predicted membrane protein YciQ-like C-terminal" evidence="3">
    <location>
        <begin position="356"/>
        <end position="601"/>
    </location>
</feature>
<dbReference type="Pfam" id="PF20990">
    <property type="entry name" value="DUF2207_C"/>
    <property type="match status" value="1"/>
</dbReference>
<dbReference type="EMBL" id="JAUDDZ010000007">
    <property type="protein sequence ID" value="MDM8275089.1"/>
    <property type="molecule type" value="Genomic_DNA"/>
</dbReference>
<protein>
    <submittedName>
        <fullName evidence="4">DUF2207 domain-containing protein</fullName>
    </submittedName>
</protein>
<evidence type="ECO:0000259" key="2">
    <source>
        <dbReference type="Pfam" id="PF09972"/>
    </source>
</evidence>